<protein>
    <submittedName>
        <fullName evidence="1">Uncharacterized protein</fullName>
    </submittedName>
</protein>
<keyword evidence="2" id="KW-1185">Reference proteome</keyword>
<gene>
    <name evidence="1" type="ORF">DAEQUDRAFT_132951</name>
</gene>
<evidence type="ECO:0000313" key="2">
    <source>
        <dbReference type="Proteomes" id="UP000076727"/>
    </source>
</evidence>
<organism evidence="1 2">
    <name type="scientific">Daedalea quercina L-15889</name>
    <dbReference type="NCBI Taxonomy" id="1314783"/>
    <lineage>
        <taxon>Eukaryota</taxon>
        <taxon>Fungi</taxon>
        <taxon>Dikarya</taxon>
        <taxon>Basidiomycota</taxon>
        <taxon>Agaricomycotina</taxon>
        <taxon>Agaricomycetes</taxon>
        <taxon>Polyporales</taxon>
        <taxon>Fomitopsis</taxon>
    </lineage>
</organism>
<dbReference type="Proteomes" id="UP000076727">
    <property type="component" value="Unassembled WGS sequence"/>
</dbReference>
<dbReference type="EMBL" id="KV429186">
    <property type="protein sequence ID" value="KZT63425.1"/>
    <property type="molecule type" value="Genomic_DNA"/>
</dbReference>
<dbReference type="AlphaFoldDB" id="A0A165KPV5"/>
<evidence type="ECO:0000313" key="1">
    <source>
        <dbReference type="EMBL" id="KZT63425.1"/>
    </source>
</evidence>
<proteinExistence type="predicted"/>
<accession>A0A165KPV5</accession>
<name>A0A165KPV5_9APHY</name>
<sequence length="120" mass="13546">MVQCIEMKIFYIRYCLPMPTTTCTIGQPSSPRSSDSLYHLVASITSKTLEQICIVLDTSYTIEDTDPLQLIMLANKFFDEQQSTHLDAMLADPRRYKSLEAVGVHLEGSPSFMHGNRKPS</sequence>
<reference evidence="1 2" key="1">
    <citation type="journal article" date="2016" name="Mol. Biol. Evol.">
        <title>Comparative Genomics of Early-Diverging Mushroom-Forming Fungi Provides Insights into the Origins of Lignocellulose Decay Capabilities.</title>
        <authorList>
            <person name="Nagy L.G."/>
            <person name="Riley R."/>
            <person name="Tritt A."/>
            <person name="Adam C."/>
            <person name="Daum C."/>
            <person name="Floudas D."/>
            <person name="Sun H."/>
            <person name="Yadav J.S."/>
            <person name="Pangilinan J."/>
            <person name="Larsson K.H."/>
            <person name="Matsuura K."/>
            <person name="Barry K."/>
            <person name="Labutti K."/>
            <person name="Kuo R."/>
            <person name="Ohm R.A."/>
            <person name="Bhattacharya S.S."/>
            <person name="Shirouzu T."/>
            <person name="Yoshinaga Y."/>
            <person name="Martin F.M."/>
            <person name="Grigoriev I.V."/>
            <person name="Hibbett D.S."/>
        </authorList>
    </citation>
    <scope>NUCLEOTIDE SEQUENCE [LARGE SCALE GENOMIC DNA]</scope>
    <source>
        <strain evidence="1 2">L-15889</strain>
    </source>
</reference>